<dbReference type="Proteomes" id="UP000570678">
    <property type="component" value="Unassembled WGS sequence"/>
</dbReference>
<evidence type="ECO:0008006" key="3">
    <source>
        <dbReference type="Google" id="ProtNLM"/>
    </source>
</evidence>
<comment type="caution">
    <text evidence="1">The sequence shown here is derived from an EMBL/GenBank/DDBJ whole genome shotgun (WGS) entry which is preliminary data.</text>
</comment>
<protein>
    <recommendedName>
        <fullName evidence="3">PPE family protein</fullName>
    </recommendedName>
</protein>
<name>A0A846YEV2_9NOCA</name>
<organism evidence="1 2">
    <name type="scientific">Nocardia flavorosea</name>
    <dbReference type="NCBI Taxonomy" id="53429"/>
    <lineage>
        <taxon>Bacteria</taxon>
        <taxon>Bacillati</taxon>
        <taxon>Actinomycetota</taxon>
        <taxon>Actinomycetes</taxon>
        <taxon>Mycobacteriales</taxon>
        <taxon>Nocardiaceae</taxon>
        <taxon>Nocardia</taxon>
    </lineage>
</organism>
<evidence type="ECO:0000313" key="2">
    <source>
        <dbReference type="Proteomes" id="UP000570678"/>
    </source>
</evidence>
<reference evidence="1 2" key="1">
    <citation type="submission" date="2020-04" db="EMBL/GenBank/DDBJ databases">
        <title>MicrobeNet Type strains.</title>
        <authorList>
            <person name="Nicholson A.C."/>
        </authorList>
    </citation>
    <scope>NUCLEOTIDE SEQUENCE [LARGE SCALE GENOMIC DNA]</scope>
    <source>
        <strain evidence="1 2">JCM 3332</strain>
    </source>
</reference>
<accession>A0A846YEV2</accession>
<evidence type="ECO:0000313" key="1">
    <source>
        <dbReference type="EMBL" id="NKY58146.1"/>
    </source>
</evidence>
<dbReference type="EMBL" id="JAAXOT010000009">
    <property type="protein sequence ID" value="NKY58146.1"/>
    <property type="molecule type" value="Genomic_DNA"/>
</dbReference>
<sequence length="236" mass="24782">MSTEWPVAKLATPSDDTDPVSNLAELMLNGNGVSMSYMINAVISYVTGFDPIGTVTNYASGDWSTLYQSAQAIRNMAGYNSAYEGSIDSAAAHFAASWTGNAADDARAFFTTLGDSLTGQIDPMNEMAGKIEEFALNSYEMANGIAAALQGLGDLAIVFLVNQAAARLPTPAAAVFQSVAAAIAAVMAVKSVQVVSAFGNWYSGAMALLSYLESGEDYKIDIPELPEKTYDHPGVS</sequence>
<dbReference type="SUPFAM" id="SSF140453">
    <property type="entry name" value="EsxAB dimer-like"/>
    <property type="match status" value="1"/>
</dbReference>
<proteinExistence type="predicted"/>
<dbReference type="RefSeq" id="WP_062979228.1">
    <property type="nucleotide sequence ID" value="NZ_JAAXOT010000009.1"/>
</dbReference>
<dbReference type="InterPro" id="IPR036689">
    <property type="entry name" value="ESAT-6-like_sf"/>
</dbReference>
<gene>
    <name evidence="1" type="ORF">HGA15_18760</name>
</gene>
<keyword evidence="2" id="KW-1185">Reference proteome</keyword>
<dbReference type="AlphaFoldDB" id="A0A846YEV2"/>